<sequence length="136" mass="15324">MRLWLCVARARGLHDDSCLTFVILADCCSHPEPKMTGEDPLEDKKAWGIAGKKRMSSASVYLSSSLRFPADKIVFRWGKGKRIEVVFICKDGRIALADTKDEDVLFKYLCPLMLQMDGFMAIHIWGLVAIMQLSKA</sequence>
<organism evidence="1 2">
    <name type="scientific">Amborella trichopoda</name>
    <dbReference type="NCBI Taxonomy" id="13333"/>
    <lineage>
        <taxon>Eukaryota</taxon>
        <taxon>Viridiplantae</taxon>
        <taxon>Streptophyta</taxon>
        <taxon>Embryophyta</taxon>
        <taxon>Tracheophyta</taxon>
        <taxon>Spermatophyta</taxon>
        <taxon>Magnoliopsida</taxon>
        <taxon>Amborellales</taxon>
        <taxon>Amborellaceae</taxon>
        <taxon>Amborella</taxon>
    </lineage>
</organism>
<evidence type="ECO:0000313" key="1">
    <source>
        <dbReference type="EMBL" id="ERN20226.1"/>
    </source>
</evidence>
<dbReference type="Proteomes" id="UP000017836">
    <property type="component" value="Unassembled WGS sequence"/>
</dbReference>
<protein>
    <submittedName>
        <fullName evidence="1">Uncharacterized protein</fullName>
    </submittedName>
</protein>
<dbReference type="AlphaFoldDB" id="U5D3P2"/>
<reference evidence="2" key="1">
    <citation type="journal article" date="2013" name="Science">
        <title>The Amborella genome and the evolution of flowering plants.</title>
        <authorList>
            <consortium name="Amborella Genome Project"/>
        </authorList>
    </citation>
    <scope>NUCLEOTIDE SEQUENCE [LARGE SCALE GENOMIC DNA]</scope>
</reference>
<name>U5D3P2_AMBTC</name>
<gene>
    <name evidence="1" type="ORF">AMTR_s00066p00142310</name>
</gene>
<dbReference type="EMBL" id="KI392060">
    <property type="protein sequence ID" value="ERN20226.1"/>
    <property type="molecule type" value="Genomic_DNA"/>
</dbReference>
<keyword evidence="2" id="KW-1185">Reference proteome</keyword>
<proteinExistence type="predicted"/>
<dbReference type="Gramene" id="ERN20226">
    <property type="protein sequence ID" value="ERN20226"/>
    <property type="gene ID" value="AMTR_s00066p00142310"/>
</dbReference>
<accession>U5D3P2</accession>
<dbReference type="HOGENOM" id="CLU_1878216_0_0_1"/>
<evidence type="ECO:0000313" key="2">
    <source>
        <dbReference type="Proteomes" id="UP000017836"/>
    </source>
</evidence>